<proteinExistence type="predicted"/>
<feature type="region of interest" description="Disordered" evidence="1">
    <location>
        <begin position="70"/>
        <end position="99"/>
    </location>
</feature>
<keyword evidence="3" id="KW-1185">Reference proteome</keyword>
<protein>
    <submittedName>
        <fullName evidence="2">Uncharacterized protein</fullName>
    </submittedName>
</protein>
<comment type="caution">
    <text evidence="2">The sequence shown here is derived from an EMBL/GenBank/DDBJ whole genome shotgun (WGS) entry which is preliminary data.</text>
</comment>
<dbReference type="Proteomes" id="UP001367508">
    <property type="component" value="Unassembled WGS sequence"/>
</dbReference>
<gene>
    <name evidence="2" type="ORF">VNO77_22508</name>
</gene>
<reference evidence="2 3" key="1">
    <citation type="submission" date="2024-01" db="EMBL/GenBank/DDBJ databases">
        <title>The genomes of 5 underutilized Papilionoideae crops provide insights into root nodulation and disease resistanc.</title>
        <authorList>
            <person name="Jiang F."/>
        </authorList>
    </citation>
    <scope>NUCLEOTIDE SEQUENCE [LARGE SCALE GENOMIC DNA]</scope>
    <source>
        <strain evidence="2">LVBAO_FW01</strain>
        <tissue evidence="2">Leaves</tissue>
    </source>
</reference>
<evidence type="ECO:0000313" key="3">
    <source>
        <dbReference type="Proteomes" id="UP001367508"/>
    </source>
</evidence>
<sequence length="99" mass="10875">MVEALTMRKQRNSLGFFSIRSDTQGQWRLLLKDKLDMGVTEYILCPRGGVTSGPAKCSLASLQVRDCQRVSSTNDRAKSDDDAAAPPSFAAIKKPQDVE</sequence>
<evidence type="ECO:0000313" key="2">
    <source>
        <dbReference type="EMBL" id="KAK7328403.1"/>
    </source>
</evidence>
<dbReference type="AlphaFoldDB" id="A0AAN9L7Y2"/>
<evidence type="ECO:0000256" key="1">
    <source>
        <dbReference type="SAM" id="MobiDB-lite"/>
    </source>
</evidence>
<feature type="compositionally biased region" description="Low complexity" evidence="1">
    <location>
        <begin position="84"/>
        <end position="93"/>
    </location>
</feature>
<name>A0AAN9L7Y2_CANGL</name>
<accession>A0AAN9L7Y2</accession>
<organism evidence="2 3">
    <name type="scientific">Canavalia gladiata</name>
    <name type="common">Sword bean</name>
    <name type="synonym">Dolichos gladiatus</name>
    <dbReference type="NCBI Taxonomy" id="3824"/>
    <lineage>
        <taxon>Eukaryota</taxon>
        <taxon>Viridiplantae</taxon>
        <taxon>Streptophyta</taxon>
        <taxon>Embryophyta</taxon>
        <taxon>Tracheophyta</taxon>
        <taxon>Spermatophyta</taxon>
        <taxon>Magnoliopsida</taxon>
        <taxon>eudicotyledons</taxon>
        <taxon>Gunneridae</taxon>
        <taxon>Pentapetalae</taxon>
        <taxon>rosids</taxon>
        <taxon>fabids</taxon>
        <taxon>Fabales</taxon>
        <taxon>Fabaceae</taxon>
        <taxon>Papilionoideae</taxon>
        <taxon>50 kb inversion clade</taxon>
        <taxon>NPAAA clade</taxon>
        <taxon>indigoferoid/millettioid clade</taxon>
        <taxon>Phaseoleae</taxon>
        <taxon>Canavalia</taxon>
    </lineage>
</organism>
<dbReference type="EMBL" id="JAYMYQ010000005">
    <property type="protein sequence ID" value="KAK7328403.1"/>
    <property type="molecule type" value="Genomic_DNA"/>
</dbReference>